<evidence type="ECO:0000256" key="10">
    <source>
        <dbReference type="ARBA" id="ARBA00022723"/>
    </source>
</evidence>
<feature type="binding site" evidence="17">
    <location>
        <position position="153"/>
    </location>
    <ligand>
        <name>NAD(+)</name>
        <dbReference type="ChEBI" id="CHEBI:57540"/>
    </ligand>
</feature>
<comment type="function">
    <text evidence="17">Catalyzes the conversion of 3-deoxy-D-arabino-heptulosonate 7-phosphate (DAHP) to dehydroquinate (DHQ).</text>
</comment>
<evidence type="ECO:0000313" key="20">
    <source>
        <dbReference type="EMBL" id="MBA8807945.1"/>
    </source>
</evidence>
<accession>A0A7W3PDH2</accession>
<evidence type="ECO:0000256" key="8">
    <source>
        <dbReference type="ARBA" id="ARBA00022490"/>
    </source>
</evidence>
<dbReference type="CDD" id="cd08195">
    <property type="entry name" value="DHQS"/>
    <property type="match status" value="1"/>
</dbReference>
<keyword evidence="21" id="KW-1185">Reference proteome</keyword>
<evidence type="ECO:0000259" key="18">
    <source>
        <dbReference type="Pfam" id="PF01761"/>
    </source>
</evidence>
<dbReference type="InterPro" id="IPR030963">
    <property type="entry name" value="DHQ_synth_fam"/>
</dbReference>
<name>A0A7W3PDH2_9MICO</name>
<dbReference type="GO" id="GO:0009073">
    <property type="term" value="P:aromatic amino acid family biosynthetic process"/>
    <property type="evidence" value="ECO:0007669"/>
    <property type="project" value="UniProtKB-KW"/>
</dbReference>
<dbReference type="AlphaFoldDB" id="A0A7W3PDH2"/>
<proteinExistence type="inferred from homology"/>
<dbReference type="SUPFAM" id="SSF56796">
    <property type="entry name" value="Dehydroquinate synthase-like"/>
    <property type="match status" value="1"/>
</dbReference>
<protein>
    <recommendedName>
        <fullName evidence="7 17">3-dehydroquinate synthase</fullName>
        <shortName evidence="17">DHQS</shortName>
        <ecNumber evidence="6 17">4.2.3.4</ecNumber>
    </recommendedName>
</protein>
<keyword evidence="11 17" id="KW-0547">Nucleotide-binding</keyword>
<feature type="binding site" evidence="17">
    <location>
        <begin position="131"/>
        <end position="132"/>
    </location>
    <ligand>
        <name>NAD(+)</name>
        <dbReference type="ChEBI" id="CHEBI:57540"/>
    </ligand>
</feature>
<dbReference type="GO" id="GO:0005737">
    <property type="term" value="C:cytoplasm"/>
    <property type="evidence" value="ECO:0007669"/>
    <property type="project" value="UniProtKB-SubCell"/>
</dbReference>
<comment type="subcellular location">
    <subcellularLocation>
        <location evidence="3 17">Cytoplasm</location>
    </subcellularLocation>
</comment>
<sequence length="385" mass="40750">MSTDSAPTRITVRGEAPYDVVIGRHLLAELPGLVGKAAKVMVIHPAALSATADTIAEDLKASGYEAFVAEVPDAESAKTPQVAAFLWGLLGQLDFTRSDAIVGVGGGATTDLAGFVAATWLRGIRVVHVPTTLLAMVDAAVGGKTGINTSEGKNLVGAFHPPAGVLCDLAALGSLDKWDLVAGLAEVVKTGFIADPVILDLVEAHVDELRNWAGAQATDETWAVVAELVERSVRVKADVVGEDLKEAGLREILNYGHTLGHAIELVERYQWRHGAAVSVGMIFAAELARMAGKLPDDVADRHRSILDSLGLPVHYRGDRWDQLLAAMRRDKKARGDLLRFVVLDDVARPVRLEGPDPTLLAAAYAEVSKEPPTKGPGTPVTLTLG</sequence>
<dbReference type="HAMAP" id="MF_00110">
    <property type="entry name" value="DHQ_synthase"/>
    <property type="match status" value="1"/>
</dbReference>
<feature type="binding site" evidence="17">
    <location>
        <begin position="107"/>
        <end position="111"/>
    </location>
    <ligand>
        <name>NAD(+)</name>
        <dbReference type="ChEBI" id="CHEBI:57540"/>
    </ligand>
</feature>
<feature type="binding site" evidence="17">
    <location>
        <position position="273"/>
    </location>
    <ligand>
        <name>Zn(2+)</name>
        <dbReference type="ChEBI" id="CHEBI:29105"/>
    </ligand>
</feature>
<dbReference type="NCBIfam" id="TIGR01357">
    <property type="entry name" value="aroB"/>
    <property type="match status" value="1"/>
</dbReference>
<dbReference type="Proteomes" id="UP000540568">
    <property type="component" value="Unassembled WGS sequence"/>
</dbReference>
<comment type="caution">
    <text evidence="20">The sequence shown here is derived from an EMBL/GenBank/DDBJ whole genome shotgun (WGS) entry which is preliminary data.</text>
</comment>
<evidence type="ECO:0000256" key="4">
    <source>
        <dbReference type="ARBA" id="ARBA00004661"/>
    </source>
</evidence>
<feature type="domain" description="3-dehydroquinate synthase C-terminal" evidence="19">
    <location>
        <begin position="183"/>
        <end position="333"/>
    </location>
</feature>
<keyword evidence="13 17" id="KW-0520">NAD</keyword>
<keyword evidence="12 17" id="KW-0862">Zinc</keyword>
<dbReference type="Pfam" id="PF01761">
    <property type="entry name" value="DHQ_synthase"/>
    <property type="match status" value="1"/>
</dbReference>
<keyword evidence="14 17" id="KW-0057">Aromatic amino acid biosynthesis</keyword>
<comment type="pathway">
    <text evidence="4 17">Metabolic intermediate biosynthesis; chorismate biosynthesis; chorismate from D-erythrose 4-phosphate and phosphoenolpyruvate: step 2/7.</text>
</comment>
<dbReference type="RefSeq" id="WP_182615660.1">
    <property type="nucleotide sequence ID" value="NZ_BAAATF010000006.1"/>
</dbReference>
<dbReference type="PIRSF" id="PIRSF001455">
    <property type="entry name" value="DHQ_synth"/>
    <property type="match status" value="1"/>
</dbReference>
<evidence type="ECO:0000256" key="9">
    <source>
        <dbReference type="ARBA" id="ARBA00022605"/>
    </source>
</evidence>
<evidence type="ECO:0000313" key="21">
    <source>
        <dbReference type="Proteomes" id="UP000540568"/>
    </source>
</evidence>
<keyword evidence="10 17" id="KW-0479">Metal-binding</keyword>
<dbReference type="UniPathway" id="UPA00053">
    <property type="reaction ID" value="UER00085"/>
</dbReference>
<dbReference type="Gene3D" id="3.40.50.1970">
    <property type="match status" value="1"/>
</dbReference>
<keyword evidence="15 17" id="KW-0456">Lyase</keyword>
<reference evidence="20 21" key="1">
    <citation type="submission" date="2020-07" db="EMBL/GenBank/DDBJ databases">
        <title>Sequencing the genomes of 1000 actinobacteria strains.</title>
        <authorList>
            <person name="Klenk H.-P."/>
        </authorList>
    </citation>
    <scope>NUCLEOTIDE SEQUENCE [LARGE SCALE GENOMIC DNA]</scope>
    <source>
        <strain evidence="20 21">DSM 44121</strain>
    </source>
</reference>
<dbReference type="Gene3D" id="1.20.1090.10">
    <property type="entry name" value="Dehydroquinate synthase-like - alpha domain"/>
    <property type="match status" value="1"/>
</dbReference>
<feature type="domain" description="3-dehydroquinate synthase N-terminal" evidence="18">
    <location>
        <begin position="70"/>
        <end position="178"/>
    </location>
</feature>
<dbReference type="GO" id="GO:0009423">
    <property type="term" value="P:chorismate biosynthetic process"/>
    <property type="evidence" value="ECO:0007669"/>
    <property type="project" value="UniProtKB-UniRule"/>
</dbReference>
<dbReference type="GO" id="GO:0000166">
    <property type="term" value="F:nucleotide binding"/>
    <property type="evidence" value="ECO:0007669"/>
    <property type="project" value="UniProtKB-KW"/>
</dbReference>
<dbReference type="GO" id="GO:0008652">
    <property type="term" value="P:amino acid biosynthetic process"/>
    <property type="evidence" value="ECO:0007669"/>
    <property type="project" value="UniProtKB-KW"/>
</dbReference>
<evidence type="ECO:0000259" key="19">
    <source>
        <dbReference type="Pfam" id="PF24621"/>
    </source>
</evidence>
<evidence type="ECO:0000256" key="15">
    <source>
        <dbReference type="ARBA" id="ARBA00023239"/>
    </source>
</evidence>
<dbReference type="PANTHER" id="PTHR43622">
    <property type="entry name" value="3-DEHYDROQUINATE SYNTHASE"/>
    <property type="match status" value="1"/>
</dbReference>
<evidence type="ECO:0000256" key="6">
    <source>
        <dbReference type="ARBA" id="ARBA00013031"/>
    </source>
</evidence>
<evidence type="ECO:0000256" key="3">
    <source>
        <dbReference type="ARBA" id="ARBA00004496"/>
    </source>
</evidence>
<evidence type="ECO:0000256" key="16">
    <source>
        <dbReference type="ARBA" id="ARBA00023285"/>
    </source>
</evidence>
<evidence type="ECO:0000256" key="13">
    <source>
        <dbReference type="ARBA" id="ARBA00023027"/>
    </source>
</evidence>
<dbReference type="PANTHER" id="PTHR43622:SF7">
    <property type="entry name" value="3-DEHYDROQUINATE SYNTHASE, CHLOROPLASTIC"/>
    <property type="match status" value="1"/>
</dbReference>
<gene>
    <name evidence="17" type="primary">aroB</name>
    <name evidence="20" type="ORF">FHX71_001887</name>
</gene>
<comment type="catalytic activity">
    <reaction evidence="1 17">
        <text>7-phospho-2-dehydro-3-deoxy-D-arabino-heptonate = 3-dehydroquinate + phosphate</text>
        <dbReference type="Rhea" id="RHEA:21968"/>
        <dbReference type="ChEBI" id="CHEBI:32364"/>
        <dbReference type="ChEBI" id="CHEBI:43474"/>
        <dbReference type="ChEBI" id="CHEBI:58394"/>
        <dbReference type="EC" id="4.2.3.4"/>
    </reaction>
</comment>
<feature type="binding site" evidence="17">
    <location>
        <position position="144"/>
    </location>
    <ligand>
        <name>NAD(+)</name>
        <dbReference type="ChEBI" id="CHEBI:57540"/>
    </ligand>
</feature>
<feature type="binding site" evidence="17">
    <location>
        <position position="257"/>
    </location>
    <ligand>
        <name>Zn(2+)</name>
        <dbReference type="ChEBI" id="CHEBI:29105"/>
    </ligand>
</feature>
<feature type="binding site" evidence="17">
    <location>
        <begin position="73"/>
        <end position="78"/>
    </location>
    <ligand>
        <name>NAD(+)</name>
        <dbReference type="ChEBI" id="CHEBI:57540"/>
    </ligand>
</feature>
<evidence type="ECO:0000256" key="17">
    <source>
        <dbReference type="HAMAP-Rule" id="MF_00110"/>
    </source>
</evidence>
<comment type="cofactor">
    <cofactor evidence="17">
        <name>Co(2+)</name>
        <dbReference type="ChEBI" id="CHEBI:48828"/>
    </cofactor>
    <cofactor evidence="17">
        <name>Zn(2+)</name>
        <dbReference type="ChEBI" id="CHEBI:29105"/>
    </cofactor>
    <text evidence="17">Binds 1 divalent metal cation per subunit. Can use either Co(2+) or Zn(2+).</text>
</comment>
<dbReference type="InterPro" id="IPR016037">
    <property type="entry name" value="DHQ_synth_AroB"/>
</dbReference>
<keyword evidence="9 17" id="KW-0028">Amino-acid biosynthesis</keyword>
<evidence type="ECO:0000256" key="2">
    <source>
        <dbReference type="ARBA" id="ARBA00001911"/>
    </source>
</evidence>
<comment type="cofactor">
    <cofactor evidence="2 17">
        <name>NAD(+)</name>
        <dbReference type="ChEBI" id="CHEBI:57540"/>
    </cofactor>
</comment>
<organism evidence="20 21">
    <name type="scientific">Promicromonospora sukumoe</name>
    <dbReference type="NCBI Taxonomy" id="88382"/>
    <lineage>
        <taxon>Bacteria</taxon>
        <taxon>Bacillati</taxon>
        <taxon>Actinomycetota</taxon>
        <taxon>Actinomycetes</taxon>
        <taxon>Micrococcales</taxon>
        <taxon>Promicromonosporaceae</taxon>
        <taxon>Promicromonospora</taxon>
    </lineage>
</organism>
<evidence type="ECO:0000256" key="11">
    <source>
        <dbReference type="ARBA" id="ARBA00022741"/>
    </source>
</evidence>
<dbReference type="GO" id="GO:0046872">
    <property type="term" value="F:metal ion binding"/>
    <property type="evidence" value="ECO:0007669"/>
    <property type="project" value="UniProtKB-KW"/>
</dbReference>
<evidence type="ECO:0000256" key="5">
    <source>
        <dbReference type="ARBA" id="ARBA00005412"/>
    </source>
</evidence>
<dbReference type="FunFam" id="3.40.50.1970:FF:000012">
    <property type="entry name" value="3-dehydroquinate synthase"/>
    <property type="match status" value="1"/>
</dbReference>
<evidence type="ECO:0000256" key="14">
    <source>
        <dbReference type="ARBA" id="ARBA00023141"/>
    </source>
</evidence>
<dbReference type="InterPro" id="IPR050071">
    <property type="entry name" value="Dehydroquinate_synthase"/>
</dbReference>
<comment type="caution">
    <text evidence="17">Lacks conserved residue(s) required for the propagation of feature annotation.</text>
</comment>
<keyword evidence="8 17" id="KW-0963">Cytoplasm</keyword>
<comment type="similarity">
    <text evidence="5 17">Belongs to the sugar phosphate cyclases superfamily. Dehydroquinate synthase family.</text>
</comment>
<evidence type="ECO:0000256" key="12">
    <source>
        <dbReference type="ARBA" id="ARBA00022833"/>
    </source>
</evidence>
<feature type="binding site" evidence="17">
    <location>
        <position position="186"/>
    </location>
    <ligand>
        <name>Zn(2+)</name>
        <dbReference type="ChEBI" id="CHEBI:29105"/>
    </ligand>
</feature>
<evidence type="ECO:0000256" key="7">
    <source>
        <dbReference type="ARBA" id="ARBA00017684"/>
    </source>
</evidence>
<dbReference type="EC" id="4.2.3.4" evidence="6 17"/>
<evidence type="ECO:0000256" key="1">
    <source>
        <dbReference type="ARBA" id="ARBA00001393"/>
    </source>
</evidence>
<dbReference type="EMBL" id="JACGWV010000001">
    <property type="protein sequence ID" value="MBA8807945.1"/>
    <property type="molecule type" value="Genomic_DNA"/>
</dbReference>
<dbReference type="InterPro" id="IPR030960">
    <property type="entry name" value="DHQS/DOIS_N"/>
</dbReference>
<keyword evidence="16 17" id="KW-0170">Cobalt</keyword>
<dbReference type="InterPro" id="IPR056179">
    <property type="entry name" value="DHQS_C"/>
</dbReference>
<dbReference type="Pfam" id="PF24621">
    <property type="entry name" value="DHQS_C"/>
    <property type="match status" value="1"/>
</dbReference>
<dbReference type="GO" id="GO:0003856">
    <property type="term" value="F:3-dehydroquinate synthase activity"/>
    <property type="evidence" value="ECO:0007669"/>
    <property type="project" value="UniProtKB-UniRule"/>
</dbReference>